<feature type="domain" description="ABC transporter" evidence="8">
    <location>
        <begin position="356"/>
        <end position="592"/>
    </location>
</feature>
<reference evidence="10 11" key="1">
    <citation type="journal article" date="2024" name="Int. J. Syst. Evol. Microbiol.">
        <title>Paenibacillus hexagrammi sp. nov., a novel bacterium isolated from the gut content of Hexagrammos agrammus.</title>
        <authorList>
            <person name="Jung H.K."/>
            <person name="Kim D.G."/>
            <person name="Zin H."/>
            <person name="Park J."/>
            <person name="Jung H."/>
            <person name="Kim Y.O."/>
            <person name="Kong H.J."/>
            <person name="Kim J.W."/>
            <person name="Kim Y.S."/>
        </authorList>
    </citation>
    <scope>NUCLEOTIDE SEQUENCE [LARGE SCALE GENOMIC DNA]</scope>
    <source>
        <strain evidence="10 11">YPD9-1</strain>
    </source>
</reference>
<dbReference type="InterPro" id="IPR017871">
    <property type="entry name" value="ABC_transporter-like_CS"/>
</dbReference>
<sequence>MGNMLYYIRKLYLVAGYKLIINFISMIIVSFIDGIGIYLLLPMLSIIGILKMDIHNMIPIPWLSKIMMSLSGVLNLPSVLAFYIFVVILQALLQRNQTILSMKIQQGFIRKLRWDTYRSLIEANWIFFVKKRRAEFSHILTTELARVGQGTNFVLQLAASVIFTFIQIGFAFLLSAKLTVLILICGLAIFVFMRKNVKRAKTLGDRSSELSQVYFNGITEHFNGIKDIKSNRLEKSHLDWFQSVCNQIQSNAVNFVKLNSKTQFFHKISAAVLVALFIFLSFEILGVSAEQLMLIIIIFSRLWPRFTSIQSSVEYIVSMFSAFQAVTNLQNQCKAARELTAQNYKFTESLIIEDGIRCNQVSFRYNEDEKVYALKDINLFIPARGMTAIVGKSGAGKSTLIDILMGLIQAEQGEILIDNDPLTSEMLFPLRSSISYVAQDPFLFHASIRENLMMVDPSASDEQLWEALAFSASDDFVRRLPQGIDTIIGDRGVRLSGGERQRIVLARAILRKPSILVLDEATSALDSENEKKIQEAIEHMKGKLTIIVIAHRLSTIRSADQVIVMEHGQVTQQGSYQKLSQESKGLFSKLLGYQAEVS</sequence>
<feature type="transmembrane region" description="Helical" evidence="7">
    <location>
        <begin position="70"/>
        <end position="93"/>
    </location>
</feature>
<dbReference type="SUPFAM" id="SSF90123">
    <property type="entry name" value="ABC transporter transmembrane region"/>
    <property type="match status" value="1"/>
</dbReference>
<evidence type="ECO:0000256" key="4">
    <source>
        <dbReference type="ARBA" id="ARBA00022840"/>
    </source>
</evidence>
<name>A0ABY3SKE4_9BACL</name>
<dbReference type="PROSITE" id="PS50929">
    <property type="entry name" value="ABC_TM1F"/>
    <property type="match status" value="1"/>
</dbReference>
<dbReference type="SMART" id="SM00382">
    <property type="entry name" value="AAA"/>
    <property type="match status" value="1"/>
</dbReference>
<keyword evidence="3" id="KW-0547">Nucleotide-binding</keyword>
<proteinExistence type="predicted"/>
<dbReference type="RefSeq" id="WP_235120882.1">
    <property type="nucleotide sequence ID" value="NZ_CP090978.1"/>
</dbReference>
<keyword evidence="5 7" id="KW-1133">Transmembrane helix</keyword>
<evidence type="ECO:0000256" key="2">
    <source>
        <dbReference type="ARBA" id="ARBA00022692"/>
    </source>
</evidence>
<dbReference type="InterPro" id="IPR027417">
    <property type="entry name" value="P-loop_NTPase"/>
</dbReference>
<evidence type="ECO:0000256" key="7">
    <source>
        <dbReference type="SAM" id="Phobius"/>
    </source>
</evidence>
<dbReference type="EMBL" id="CP090978">
    <property type="protein sequence ID" value="UJF34308.1"/>
    <property type="molecule type" value="Genomic_DNA"/>
</dbReference>
<dbReference type="InterPro" id="IPR003593">
    <property type="entry name" value="AAA+_ATPase"/>
</dbReference>
<feature type="transmembrane region" description="Helical" evidence="7">
    <location>
        <begin position="180"/>
        <end position="197"/>
    </location>
</feature>
<dbReference type="PROSITE" id="PS50893">
    <property type="entry name" value="ABC_TRANSPORTER_2"/>
    <property type="match status" value="1"/>
</dbReference>
<evidence type="ECO:0000313" key="10">
    <source>
        <dbReference type="EMBL" id="UJF34308.1"/>
    </source>
</evidence>
<dbReference type="GO" id="GO:0005524">
    <property type="term" value="F:ATP binding"/>
    <property type="evidence" value="ECO:0007669"/>
    <property type="project" value="UniProtKB-KW"/>
</dbReference>
<gene>
    <name evidence="10" type="ORF">L0M14_03605</name>
</gene>
<evidence type="ECO:0000256" key="5">
    <source>
        <dbReference type="ARBA" id="ARBA00022989"/>
    </source>
</evidence>
<feature type="transmembrane region" description="Helical" evidence="7">
    <location>
        <begin position="153"/>
        <end position="174"/>
    </location>
</feature>
<dbReference type="Pfam" id="PF00664">
    <property type="entry name" value="ABC_membrane"/>
    <property type="match status" value="1"/>
</dbReference>
<dbReference type="Gene3D" id="1.20.1560.10">
    <property type="entry name" value="ABC transporter type 1, transmembrane domain"/>
    <property type="match status" value="1"/>
</dbReference>
<dbReference type="InterPro" id="IPR039421">
    <property type="entry name" value="Type_1_exporter"/>
</dbReference>
<evidence type="ECO:0000256" key="1">
    <source>
        <dbReference type="ARBA" id="ARBA00004651"/>
    </source>
</evidence>
<dbReference type="InterPro" id="IPR011527">
    <property type="entry name" value="ABC1_TM_dom"/>
</dbReference>
<keyword evidence="11" id="KW-1185">Reference proteome</keyword>
<evidence type="ECO:0000256" key="3">
    <source>
        <dbReference type="ARBA" id="ARBA00022741"/>
    </source>
</evidence>
<accession>A0ABY3SKE4</accession>
<dbReference type="Gene3D" id="3.40.50.300">
    <property type="entry name" value="P-loop containing nucleotide triphosphate hydrolases"/>
    <property type="match status" value="1"/>
</dbReference>
<dbReference type="Pfam" id="PF00005">
    <property type="entry name" value="ABC_tran"/>
    <property type="match status" value="1"/>
</dbReference>
<keyword evidence="6 7" id="KW-0472">Membrane</keyword>
<dbReference type="InterPro" id="IPR003439">
    <property type="entry name" value="ABC_transporter-like_ATP-bd"/>
</dbReference>
<dbReference type="PANTHER" id="PTHR43394:SF1">
    <property type="entry name" value="ATP-BINDING CASSETTE SUB-FAMILY B MEMBER 10, MITOCHONDRIAL"/>
    <property type="match status" value="1"/>
</dbReference>
<comment type="subcellular location">
    <subcellularLocation>
        <location evidence="1">Cell membrane</location>
        <topology evidence="1">Multi-pass membrane protein</topology>
    </subcellularLocation>
</comment>
<feature type="domain" description="ABC transmembrane type-1" evidence="9">
    <location>
        <begin position="20"/>
        <end position="318"/>
    </location>
</feature>
<protein>
    <submittedName>
        <fullName evidence="10">ABC transporter ATP-binding protein/permease</fullName>
    </submittedName>
</protein>
<dbReference type="InterPro" id="IPR036640">
    <property type="entry name" value="ABC1_TM_sf"/>
</dbReference>
<evidence type="ECO:0000313" key="11">
    <source>
        <dbReference type="Proteomes" id="UP001649230"/>
    </source>
</evidence>
<dbReference type="PROSITE" id="PS00211">
    <property type="entry name" value="ABC_TRANSPORTER_1"/>
    <property type="match status" value="1"/>
</dbReference>
<dbReference type="PANTHER" id="PTHR43394">
    <property type="entry name" value="ATP-DEPENDENT PERMEASE MDL1, MITOCHONDRIAL"/>
    <property type="match status" value="1"/>
</dbReference>
<dbReference type="SUPFAM" id="SSF52540">
    <property type="entry name" value="P-loop containing nucleoside triphosphate hydrolases"/>
    <property type="match status" value="1"/>
</dbReference>
<feature type="transmembrane region" description="Helical" evidence="7">
    <location>
        <begin position="270"/>
        <end position="303"/>
    </location>
</feature>
<keyword evidence="2 7" id="KW-0812">Transmembrane</keyword>
<evidence type="ECO:0000256" key="6">
    <source>
        <dbReference type="ARBA" id="ARBA00023136"/>
    </source>
</evidence>
<keyword evidence="4 10" id="KW-0067">ATP-binding</keyword>
<organism evidence="10 11">
    <name type="scientific">Paenibacillus hexagrammi</name>
    <dbReference type="NCBI Taxonomy" id="2908839"/>
    <lineage>
        <taxon>Bacteria</taxon>
        <taxon>Bacillati</taxon>
        <taxon>Bacillota</taxon>
        <taxon>Bacilli</taxon>
        <taxon>Bacillales</taxon>
        <taxon>Paenibacillaceae</taxon>
        <taxon>Paenibacillus</taxon>
    </lineage>
</organism>
<feature type="transmembrane region" description="Helical" evidence="7">
    <location>
        <begin position="20"/>
        <end position="50"/>
    </location>
</feature>
<dbReference type="Proteomes" id="UP001649230">
    <property type="component" value="Chromosome"/>
</dbReference>
<evidence type="ECO:0000259" key="8">
    <source>
        <dbReference type="PROSITE" id="PS50893"/>
    </source>
</evidence>
<evidence type="ECO:0000259" key="9">
    <source>
        <dbReference type="PROSITE" id="PS50929"/>
    </source>
</evidence>